<accession>A0A132NDV9</accession>
<gene>
    <name evidence="1" type="ORF">TR74_15650</name>
</gene>
<name>A0A132NDV9_9ACTN</name>
<dbReference type="Proteomes" id="UP000070598">
    <property type="component" value="Unassembled WGS sequence"/>
</dbReference>
<dbReference type="PATRIC" id="fig|1469144.9.peg.2082"/>
<evidence type="ECO:0000313" key="1">
    <source>
        <dbReference type="EMBL" id="KWX08295.1"/>
    </source>
</evidence>
<dbReference type="RefSeq" id="WP_158013580.1">
    <property type="nucleotide sequence ID" value="NZ_JYIK01000994.1"/>
</dbReference>
<proteinExistence type="predicted"/>
<protein>
    <recommendedName>
        <fullName evidence="3">Restriction endonuclease subunit S</fullName>
    </recommendedName>
</protein>
<dbReference type="AlphaFoldDB" id="A0A132NDV9"/>
<evidence type="ECO:0008006" key="3">
    <source>
        <dbReference type="Google" id="ProtNLM"/>
    </source>
</evidence>
<evidence type="ECO:0000313" key="2">
    <source>
        <dbReference type="Proteomes" id="UP000070598"/>
    </source>
</evidence>
<reference evidence="2" key="1">
    <citation type="submission" date="2015-02" db="EMBL/GenBank/DDBJ databases">
        <title>Physiological reanalysis, assessment of diazotrophy, and genome sequences of multiple isolates of Streptomyces thermoautotrophicus.</title>
        <authorList>
            <person name="MacKellar D.C."/>
            <person name="Lieber L."/>
            <person name="Norman J."/>
            <person name="Bolger A."/>
            <person name="Tobin C."/>
            <person name="Murray J.W."/>
            <person name="Friesen M."/>
            <person name="Prell J."/>
        </authorList>
    </citation>
    <scope>NUCLEOTIDE SEQUENCE [LARGE SCALE GENOMIC DNA]</scope>
    <source>
        <strain evidence="2">UBT1</strain>
    </source>
</reference>
<comment type="caution">
    <text evidence="1">The sequence shown here is derived from an EMBL/GenBank/DDBJ whole genome shotgun (WGS) entry which is preliminary data.</text>
</comment>
<organism evidence="1 2">
    <name type="scientific">Carbonactinospora thermoautotrophica</name>
    <dbReference type="NCBI Taxonomy" id="1469144"/>
    <lineage>
        <taxon>Bacteria</taxon>
        <taxon>Bacillati</taxon>
        <taxon>Actinomycetota</taxon>
        <taxon>Actinomycetes</taxon>
        <taxon>Kitasatosporales</taxon>
        <taxon>Carbonactinosporaceae</taxon>
        <taxon>Carbonactinospora</taxon>
    </lineage>
</organism>
<dbReference type="EMBL" id="JYIK01000994">
    <property type="protein sequence ID" value="KWX08295.1"/>
    <property type="molecule type" value="Genomic_DNA"/>
</dbReference>
<feature type="non-terminal residue" evidence="1">
    <location>
        <position position="1"/>
    </location>
</feature>
<sequence length="68" mass="7606">VRPASRLDELCIPLLPPAEVRRLDELLTAADERRRLARREIDLLDEVCRIAVTGLIDGTLTLAPTTDQ</sequence>